<evidence type="ECO:0000313" key="1">
    <source>
        <dbReference type="EMBL" id="KAJ3651523.1"/>
    </source>
</evidence>
<name>A0AA38I5I2_9CUCU</name>
<sequence>MFGVVWRERGAAQIQIDDFSFIRMTVFLAIPNAANTGYAEGVLLVKETLVVGASVVCPAVDGVKLRDNTCRRCLGRRRTQDGDSVTFGVAQWLGCT</sequence>
<evidence type="ECO:0000313" key="2">
    <source>
        <dbReference type="Proteomes" id="UP001168821"/>
    </source>
</evidence>
<protein>
    <submittedName>
        <fullName evidence="1">Uncharacterized protein</fullName>
    </submittedName>
</protein>
<accession>A0AA38I5I2</accession>
<gene>
    <name evidence="1" type="ORF">Zmor_017558</name>
</gene>
<organism evidence="1 2">
    <name type="scientific">Zophobas morio</name>
    <dbReference type="NCBI Taxonomy" id="2755281"/>
    <lineage>
        <taxon>Eukaryota</taxon>
        <taxon>Metazoa</taxon>
        <taxon>Ecdysozoa</taxon>
        <taxon>Arthropoda</taxon>
        <taxon>Hexapoda</taxon>
        <taxon>Insecta</taxon>
        <taxon>Pterygota</taxon>
        <taxon>Neoptera</taxon>
        <taxon>Endopterygota</taxon>
        <taxon>Coleoptera</taxon>
        <taxon>Polyphaga</taxon>
        <taxon>Cucujiformia</taxon>
        <taxon>Tenebrionidae</taxon>
        <taxon>Zophobas</taxon>
    </lineage>
</organism>
<reference evidence="1" key="1">
    <citation type="journal article" date="2023" name="G3 (Bethesda)">
        <title>Whole genome assemblies of Zophobas morio and Tenebrio molitor.</title>
        <authorList>
            <person name="Kaur S."/>
            <person name="Stinson S.A."/>
            <person name="diCenzo G.C."/>
        </authorList>
    </citation>
    <scope>NUCLEOTIDE SEQUENCE</scope>
    <source>
        <strain evidence="1">QUZm001</strain>
    </source>
</reference>
<dbReference type="EMBL" id="JALNTZ010000005">
    <property type="protein sequence ID" value="KAJ3651523.1"/>
    <property type="molecule type" value="Genomic_DNA"/>
</dbReference>
<comment type="caution">
    <text evidence="1">The sequence shown here is derived from an EMBL/GenBank/DDBJ whole genome shotgun (WGS) entry which is preliminary data.</text>
</comment>
<keyword evidence="2" id="KW-1185">Reference proteome</keyword>
<dbReference type="AlphaFoldDB" id="A0AA38I5I2"/>
<dbReference type="Proteomes" id="UP001168821">
    <property type="component" value="Unassembled WGS sequence"/>
</dbReference>
<proteinExistence type="predicted"/>